<protein>
    <submittedName>
        <fullName evidence="1">Uncharacterized protein</fullName>
    </submittedName>
</protein>
<name>M5R899_9BACT</name>
<comment type="caution">
    <text evidence="1">The sequence shown here is derived from an EMBL/GenBank/DDBJ whole genome shotgun (WGS) entry which is preliminary data.</text>
</comment>
<dbReference type="AlphaFoldDB" id="M5R899"/>
<evidence type="ECO:0000313" key="2">
    <source>
        <dbReference type="Proteomes" id="UP000011991"/>
    </source>
</evidence>
<proteinExistence type="predicted"/>
<dbReference type="Proteomes" id="UP000011991">
    <property type="component" value="Unassembled WGS sequence"/>
</dbReference>
<evidence type="ECO:0000313" key="1">
    <source>
        <dbReference type="EMBL" id="EMI15266.1"/>
    </source>
</evidence>
<reference evidence="1 2" key="1">
    <citation type="journal article" date="2013" name="Mar. Genomics">
        <title>Expression of sulfatases in Rhodopirellula baltica and the diversity of sulfatases in the genus Rhodopirellula.</title>
        <authorList>
            <person name="Wegner C.E."/>
            <person name="Richter-Heitmann T."/>
            <person name="Klindworth A."/>
            <person name="Klockow C."/>
            <person name="Richter M."/>
            <person name="Achstetter T."/>
            <person name="Glockner F.O."/>
            <person name="Harder J."/>
        </authorList>
    </citation>
    <scope>NUCLEOTIDE SEQUENCE [LARGE SCALE GENOMIC DNA]</scope>
    <source>
        <strain evidence="1 2">SM1</strain>
    </source>
</reference>
<dbReference type="PROSITE" id="PS51257">
    <property type="entry name" value="PROKAR_LIPOPROTEIN"/>
    <property type="match status" value="1"/>
</dbReference>
<sequence length="41" mass="4820">MRTVWHLTQLSIIDYLAVRRETSQNQTQPTMISCTGIRKNK</sequence>
<keyword evidence="2" id="KW-1185">Reference proteome</keyword>
<organism evidence="1 2">
    <name type="scientific">Rhodopirellula maiorica SM1</name>
    <dbReference type="NCBI Taxonomy" id="1265738"/>
    <lineage>
        <taxon>Bacteria</taxon>
        <taxon>Pseudomonadati</taxon>
        <taxon>Planctomycetota</taxon>
        <taxon>Planctomycetia</taxon>
        <taxon>Pirellulales</taxon>
        <taxon>Pirellulaceae</taxon>
        <taxon>Novipirellula</taxon>
    </lineage>
</organism>
<gene>
    <name evidence="1" type="ORF">RMSM_07822</name>
</gene>
<dbReference type="EMBL" id="ANOG01001130">
    <property type="protein sequence ID" value="EMI15266.1"/>
    <property type="molecule type" value="Genomic_DNA"/>
</dbReference>
<accession>M5R899</accession>
<dbReference type="PATRIC" id="fig|1265738.3.peg.7806"/>